<organism evidence="1 2">
    <name type="scientific">Cichorium intybus</name>
    <name type="common">Chicory</name>
    <dbReference type="NCBI Taxonomy" id="13427"/>
    <lineage>
        <taxon>Eukaryota</taxon>
        <taxon>Viridiplantae</taxon>
        <taxon>Streptophyta</taxon>
        <taxon>Embryophyta</taxon>
        <taxon>Tracheophyta</taxon>
        <taxon>Spermatophyta</taxon>
        <taxon>Magnoliopsida</taxon>
        <taxon>eudicotyledons</taxon>
        <taxon>Gunneridae</taxon>
        <taxon>Pentapetalae</taxon>
        <taxon>asterids</taxon>
        <taxon>campanulids</taxon>
        <taxon>Asterales</taxon>
        <taxon>Asteraceae</taxon>
        <taxon>Cichorioideae</taxon>
        <taxon>Cichorieae</taxon>
        <taxon>Cichoriinae</taxon>
        <taxon>Cichorium</taxon>
    </lineage>
</organism>
<accession>A0ACB9H505</accession>
<evidence type="ECO:0000313" key="1">
    <source>
        <dbReference type="EMBL" id="KAI3790607.1"/>
    </source>
</evidence>
<gene>
    <name evidence="1" type="ORF">L2E82_03777</name>
</gene>
<reference evidence="2" key="1">
    <citation type="journal article" date="2022" name="Mol. Ecol. Resour.">
        <title>The genomes of chicory, endive, great burdock and yacon provide insights into Asteraceae palaeo-polyploidization history and plant inulin production.</title>
        <authorList>
            <person name="Fan W."/>
            <person name="Wang S."/>
            <person name="Wang H."/>
            <person name="Wang A."/>
            <person name="Jiang F."/>
            <person name="Liu H."/>
            <person name="Zhao H."/>
            <person name="Xu D."/>
            <person name="Zhang Y."/>
        </authorList>
    </citation>
    <scope>NUCLEOTIDE SEQUENCE [LARGE SCALE GENOMIC DNA]</scope>
    <source>
        <strain evidence="2">cv. Punajuju</strain>
    </source>
</reference>
<keyword evidence="2" id="KW-1185">Reference proteome</keyword>
<sequence>MLTFTDCSLDIKVVLVLMAMCCVLLLFSTPTCTRTIEVNCTDSGKRLTTPQCPRTYVKLHLSQSIR</sequence>
<protein>
    <submittedName>
        <fullName evidence="1">Uncharacterized protein</fullName>
    </submittedName>
</protein>
<dbReference type="EMBL" id="CM042009">
    <property type="protein sequence ID" value="KAI3790607.1"/>
    <property type="molecule type" value="Genomic_DNA"/>
</dbReference>
<reference evidence="1 2" key="2">
    <citation type="journal article" date="2022" name="Mol. Ecol. Resour.">
        <title>The genomes of chicory, endive, great burdock and yacon provide insights into Asteraceae paleo-polyploidization history and plant inulin production.</title>
        <authorList>
            <person name="Fan W."/>
            <person name="Wang S."/>
            <person name="Wang H."/>
            <person name="Wang A."/>
            <person name="Jiang F."/>
            <person name="Liu H."/>
            <person name="Zhao H."/>
            <person name="Xu D."/>
            <person name="Zhang Y."/>
        </authorList>
    </citation>
    <scope>NUCLEOTIDE SEQUENCE [LARGE SCALE GENOMIC DNA]</scope>
    <source>
        <strain evidence="2">cv. Punajuju</strain>
        <tissue evidence="1">Leaves</tissue>
    </source>
</reference>
<evidence type="ECO:0000313" key="2">
    <source>
        <dbReference type="Proteomes" id="UP001055811"/>
    </source>
</evidence>
<proteinExistence type="predicted"/>
<comment type="caution">
    <text evidence="1">The sequence shown here is derived from an EMBL/GenBank/DDBJ whole genome shotgun (WGS) entry which is preliminary data.</text>
</comment>
<dbReference type="Proteomes" id="UP001055811">
    <property type="component" value="Linkage Group LG01"/>
</dbReference>
<name>A0ACB9H505_CICIN</name>